<protein>
    <submittedName>
        <fullName evidence="2">Uncharacterized protein</fullName>
    </submittedName>
</protein>
<evidence type="ECO:0000256" key="1">
    <source>
        <dbReference type="SAM" id="MobiDB-lite"/>
    </source>
</evidence>
<reference evidence="2 3" key="1">
    <citation type="submission" date="2020-03" db="EMBL/GenBank/DDBJ databases">
        <title>Draft Genome Sequence of Cudoniella acicularis.</title>
        <authorList>
            <person name="Buettner E."/>
            <person name="Kellner H."/>
        </authorList>
    </citation>
    <scope>NUCLEOTIDE SEQUENCE [LARGE SCALE GENOMIC DNA]</scope>
    <source>
        <strain evidence="2 3">DSM 108380</strain>
    </source>
</reference>
<feature type="region of interest" description="Disordered" evidence="1">
    <location>
        <begin position="1"/>
        <end position="70"/>
    </location>
</feature>
<evidence type="ECO:0000313" key="3">
    <source>
        <dbReference type="Proteomes" id="UP000566819"/>
    </source>
</evidence>
<feature type="compositionally biased region" description="Low complexity" evidence="1">
    <location>
        <begin position="18"/>
        <end position="32"/>
    </location>
</feature>
<name>A0A8H4RVS6_9HELO</name>
<comment type="caution">
    <text evidence="2">The sequence shown here is derived from an EMBL/GenBank/DDBJ whole genome shotgun (WGS) entry which is preliminary data.</text>
</comment>
<organism evidence="2 3">
    <name type="scientific">Cudoniella acicularis</name>
    <dbReference type="NCBI Taxonomy" id="354080"/>
    <lineage>
        <taxon>Eukaryota</taxon>
        <taxon>Fungi</taxon>
        <taxon>Dikarya</taxon>
        <taxon>Ascomycota</taxon>
        <taxon>Pezizomycotina</taxon>
        <taxon>Leotiomycetes</taxon>
        <taxon>Helotiales</taxon>
        <taxon>Tricladiaceae</taxon>
        <taxon>Cudoniella</taxon>
    </lineage>
</organism>
<evidence type="ECO:0000313" key="2">
    <source>
        <dbReference type="EMBL" id="KAF4636905.1"/>
    </source>
</evidence>
<gene>
    <name evidence="2" type="ORF">G7Y89_g1179</name>
</gene>
<dbReference type="AlphaFoldDB" id="A0A8H4RVS6"/>
<proteinExistence type="predicted"/>
<keyword evidence="3" id="KW-1185">Reference proteome</keyword>
<sequence length="116" mass="12506">MSVVDRSSTKTLPDLEASDLSPSLKASSAPSAQTARAPERPEVQLATTTISGRNPGGRRVGSPKNPSPNHLLTHKIAIHSLDKLGEESLSRLDNIERAEEKLLARLNMEMHCAVCI</sequence>
<accession>A0A8H4RVS6</accession>
<dbReference type="EMBL" id="JAAMPI010000044">
    <property type="protein sequence ID" value="KAF4636905.1"/>
    <property type="molecule type" value="Genomic_DNA"/>
</dbReference>
<dbReference type="Proteomes" id="UP000566819">
    <property type="component" value="Unassembled WGS sequence"/>
</dbReference>
<feature type="compositionally biased region" description="Polar residues" evidence="1">
    <location>
        <begin position="1"/>
        <end position="11"/>
    </location>
</feature>